<gene>
    <name evidence="4" type="ORF">EOT04_02250</name>
</gene>
<comment type="caution">
    <text evidence="4">The sequence shown here is derived from an EMBL/GenBank/DDBJ whole genome shotgun (WGS) entry which is preliminary data.</text>
</comment>
<keyword evidence="5" id="KW-1185">Reference proteome</keyword>
<reference evidence="4" key="1">
    <citation type="submission" date="2019-01" db="EMBL/GenBank/DDBJ databases">
        <title>Genomic signatures and co-occurrence patterns of the ultra-small Saccharimodia (Patescibacteria phylum) suggest a symbiotic lifestyle.</title>
        <authorList>
            <person name="Lemos L."/>
            <person name="Medeiros J."/>
            <person name="Andreote F."/>
            <person name="Fernandes G."/>
            <person name="Varani A."/>
            <person name="Oliveira G."/>
            <person name="Pylro V."/>
        </authorList>
    </citation>
    <scope>NUCLEOTIDE SEQUENCE [LARGE SCALE GENOMIC DNA]</scope>
    <source>
        <strain evidence="4">AMD01</strain>
    </source>
</reference>
<evidence type="ECO:0000256" key="1">
    <source>
        <dbReference type="ARBA" id="ARBA00022741"/>
    </source>
</evidence>
<name>A0A4Q0AIY0_9BACT</name>
<dbReference type="Pfam" id="PF10431">
    <property type="entry name" value="ClpB_D2-small"/>
    <property type="match status" value="1"/>
</dbReference>
<keyword evidence="1" id="KW-0547">Nucleotide-binding</keyword>
<dbReference type="EMBL" id="SCKW01000020">
    <property type="protein sequence ID" value="RWZ79061.1"/>
    <property type="molecule type" value="Genomic_DNA"/>
</dbReference>
<dbReference type="GO" id="GO:0005524">
    <property type="term" value="F:ATP binding"/>
    <property type="evidence" value="ECO:0007669"/>
    <property type="project" value="UniProtKB-KW"/>
</dbReference>
<dbReference type="InterPro" id="IPR019489">
    <property type="entry name" value="Clp_ATPase_C"/>
</dbReference>
<feature type="domain" description="Clp ATPase C-terminal" evidence="3">
    <location>
        <begin position="1"/>
        <end position="32"/>
    </location>
</feature>
<dbReference type="Gene3D" id="1.10.8.60">
    <property type="match status" value="1"/>
</dbReference>
<dbReference type="Proteomes" id="UP000289269">
    <property type="component" value="Unassembled WGS sequence"/>
</dbReference>
<keyword evidence="2" id="KW-0067">ATP-binding</keyword>
<evidence type="ECO:0000256" key="2">
    <source>
        <dbReference type="ARBA" id="ARBA00022840"/>
    </source>
</evidence>
<feature type="non-terminal residue" evidence="4">
    <location>
        <position position="1"/>
    </location>
</feature>
<evidence type="ECO:0000313" key="4">
    <source>
        <dbReference type="EMBL" id="RWZ79061.1"/>
    </source>
</evidence>
<dbReference type="AlphaFoldDB" id="A0A4Q0AIY0"/>
<evidence type="ECO:0000259" key="3">
    <source>
        <dbReference type="Pfam" id="PF10431"/>
    </source>
</evidence>
<proteinExistence type="predicted"/>
<evidence type="ECO:0000313" key="5">
    <source>
        <dbReference type="Proteomes" id="UP000289269"/>
    </source>
</evidence>
<sequence>RPLRRAMQDNVEHLIADGIIAGRYQKGDVISVDAAKDSLVLKVVQE</sequence>
<organism evidence="4 5">
    <name type="scientific">Candidatus Chaera renei</name>
    <dbReference type="NCBI Taxonomy" id="2506947"/>
    <lineage>
        <taxon>Bacteria</taxon>
        <taxon>Candidatus Saccharimonadota</taxon>
        <taxon>Candidatus Saccharimonadia</taxon>
        <taxon>Candidatus Saccharimonadales</taxon>
        <taxon>Candidatus Saccharimonadaceae</taxon>
        <taxon>Candidatus Chaera</taxon>
    </lineage>
</organism>
<protein>
    <recommendedName>
        <fullName evidence="3">Clp ATPase C-terminal domain-containing protein</fullName>
    </recommendedName>
</protein>
<accession>A0A4Q0AIY0</accession>